<dbReference type="Gene3D" id="2.20.28.40">
    <property type="entry name" value="H/ACA ribonucleoprotein complex, subunit Nop10"/>
    <property type="match status" value="1"/>
</dbReference>
<dbReference type="HAMAP" id="MF_00803">
    <property type="entry name" value="Nop10"/>
    <property type="match status" value="1"/>
</dbReference>
<dbReference type="AlphaFoldDB" id="A0A7V4KBE1"/>
<dbReference type="PANTHER" id="PTHR13305:SF0">
    <property type="entry name" value="H_ACA RIBONUCLEOPROTEIN COMPLEX SUBUNIT 3"/>
    <property type="match status" value="1"/>
</dbReference>
<dbReference type="Pfam" id="PF04135">
    <property type="entry name" value="Nop10p"/>
    <property type="match status" value="1"/>
</dbReference>
<keyword evidence="4" id="KW-0690">Ribosome biogenesis</keyword>
<evidence type="ECO:0000256" key="5">
    <source>
        <dbReference type="ARBA" id="ARBA00022552"/>
    </source>
</evidence>
<proteinExistence type="inferred from homology"/>
<dbReference type="InterPro" id="IPR007264">
    <property type="entry name" value="H/ACA_rnp_Nop10"/>
</dbReference>
<evidence type="ECO:0000256" key="2">
    <source>
        <dbReference type="ARBA" id="ARBA00009462"/>
    </source>
</evidence>
<dbReference type="NCBIfam" id="NF009623">
    <property type="entry name" value="PRK13130.1"/>
    <property type="match status" value="1"/>
</dbReference>
<reference evidence="7" key="1">
    <citation type="journal article" date="2020" name="mSystems">
        <title>Genome- and Community-Level Interaction Insights into Carbon Utilization and Element Cycling Functions of Hydrothermarchaeota in Hydrothermal Sediment.</title>
        <authorList>
            <person name="Zhou Z."/>
            <person name="Liu Y."/>
            <person name="Xu W."/>
            <person name="Pan J."/>
            <person name="Luo Z.H."/>
            <person name="Li M."/>
        </authorList>
    </citation>
    <scope>NUCLEOTIDE SEQUENCE [LARGE SCALE GENOMIC DNA]</scope>
    <source>
        <strain evidence="7">SpSt-61</strain>
    </source>
</reference>
<dbReference type="GO" id="GO:0001522">
    <property type="term" value="P:pseudouridine synthesis"/>
    <property type="evidence" value="ECO:0007669"/>
    <property type="project" value="InterPro"/>
</dbReference>
<dbReference type="SUPFAM" id="SSF144210">
    <property type="entry name" value="Nop10-like SnoRNP"/>
    <property type="match status" value="1"/>
</dbReference>
<keyword evidence="5" id="KW-0698">rRNA processing</keyword>
<comment type="function">
    <text evidence="1">Involved in ribosome biogenesis; more specifically in 18S rRNA pseudouridylation and in cleavage of pre-rRNA.</text>
</comment>
<dbReference type="GO" id="GO:0030515">
    <property type="term" value="F:snoRNA binding"/>
    <property type="evidence" value="ECO:0007669"/>
    <property type="project" value="InterPro"/>
</dbReference>
<keyword evidence="6" id="KW-0687">Ribonucleoprotein</keyword>
<name>A0A7V4KBE1_FERPE</name>
<dbReference type="PANTHER" id="PTHR13305">
    <property type="entry name" value="RIBOSOME BIOGENESIS PROTEIN NOP10"/>
    <property type="match status" value="1"/>
</dbReference>
<dbReference type="InterPro" id="IPR023532">
    <property type="entry name" value="Nop10_arc-typ"/>
</dbReference>
<dbReference type="GO" id="GO:1990904">
    <property type="term" value="C:ribonucleoprotein complex"/>
    <property type="evidence" value="ECO:0007669"/>
    <property type="project" value="UniProtKB-KW"/>
</dbReference>
<dbReference type="EMBL" id="DSZZ01000040">
    <property type="protein sequence ID" value="HGU52088.1"/>
    <property type="molecule type" value="Genomic_DNA"/>
</dbReference>
<accession>A0A7V4KBE1</accession>
<evidence type="ECO:0000256" key="1">
    <source>
        <dbReference type="ARBA" id="ARBA00002325"/>
    </source>
</evidence>
<sequence>MGWLLRKCEKCGTYTLKKDKCPKCGGVVRVPHPPKFSPEDKYLKYRMALKKEVSG</sequence>
<evidence type="ECO:0000256" key="6">
    <source>
        <dbReference type="ARBA" id="ARBA00023274"/>
    </source>
</evidence>
<protein>
    <recommendedName>
        <fullName evidence="3">Ribosome biogenesis protein Nop10</fullName>
    </recommendedName>
</protein>
<comment type="caution">
    <text evidence="7">The sequence shown here is derived from an EMBL/GenBank/DDBJ whole genome shotgun (WGS) entry which is preliminary data.</text>
</comment>
<dbReference type="GO" id="GO:0006364">
    <property type="term" value="P:rRNA processing"/>
    <property type="evidence" value="ECO:0007669"/>
    <property type="project" value="UniProtKB-KW"/>
</dbReference>
<evidence type="ECO:0000256" key="4">
    <source>
        <dbReference type="ARBA" id="ARBA00022517"/>
    </source>
</evidence>
<evidence type="ECO:0000313" key="7">
    <source>
        <dbReference type="EMBL" id="HGU52088.1"/>
    </source>
</evidence>
<evidence type="ECO:0000256" key="3">
    <source>
        <dbReference type="ARBA" id="ARBA00018821"/>
    </source>
</evidence>
<comment type="similarity">
    <text evidence="2">Belongs to the NOP10 family.</text>
</comment>
<gene>
    <name evidence="7" type="ORF">ENT78_00920</name>
</gene>
<dbReference type="InterPro" id="IPR036756">
    <property type="entry name" value="H/ACA_rnp_Nop10_sf"/>
</dbReference>
<organism evidence="7">
    <name type="scientific">Fervidobacterium pennivorans</name>
    <dbReference type="NCBI Taxonomy" id="93466"/>
    <lineage>
        <taxon>Bacteria</taxon>
        <taxon>Thermotogati</taxon>
        <taxon>Thermotogota</taxon>
        <taxon>Thermotogae</taxon>
        <taxon>Thermotogales</taxon>
        <taxon>Fervidobacteriaceae</taxon>
        <taxon>Fervidobacterium</taxon>
    </lineage>
</organism>